<protein>
    <submittedName>
        <fullName evidence="1">Uncharacterized protein</fullName>
    </submittedName>
</protein>
<keyword evidence="2" id="KW-1185">Reference proteome</keyword>
<gene>
    <name evidence="1" type="ORF">CAC42_737</name>
</gene>
<proteinExistence type="predicted"/>
<comment type="caution">
    <text evidence="1">The sequence shown here is derived from an EMBL/GenBank/DDBJ whole genome shotgun (WGS) entry which is preliminary data.</text>
</comment>
<evidence type="ECO:0000313" key="2">
    <source>
        <dbReference type="Proteomes" id="UP000243797"/>
    </source>
</evidence>
<dbReference type="InParanoid" id="A0A2K1QJZ2"/>
<sequence>MDEPSSASTAIAELAVVSANQKGSTKDERKSHSIGSPYLYPLSPSNSWEALPAEIRRLVFVEYSRDDTQGFVIPCTPFPLILSTSKDIRNHGPSAFFESTSFAVSLFRHYEGKSDYTLPLHRLNARKYHNLPANTYFVSNLRIRPVSTRYCFECNNDTKLHPHCGHTQQIVIDFRGGVAATGLEEYYNNPAATPGVVKQYTTSFRVKQVDVTITHPSPVKKDVVKKGLEDLVDSLYGDLSGIEVTKLLNISVPASLFGPEPFVP</sequence>
<dbReference type="EMBL" id="NKHZ01000070">
    <property type="protein sequence ID" value="PNS15478.1"/>
    <property type="molecule type" value="Genomic_DNA"/>
</dbReference>
<dbReference type="Proteomes" id="UP000243797">
    <property type="component" value="Unassembled WGS sequence"/>
</dbReference>
<evidence type="ECO:0000313" key="1">
    <source>
        <dbReference type="EMBL" id="PNS15478.1"/>
    </source>
</evidence>
<organism evidence="1 2">
    <name type="scientific">Sphaceloma murrayae</name>
    <dbReference type="NCBI Taxonomy" id="2082308"/>
    <lineage>
        <taxon>Eukaryota</taxon>
        <taxon>Fungi</taxon>
        <taxon>Dikarya</taxon>
        <taxon>Ascomycota</taxon>
        <taxon>Pezizomycotina</taxon>
        <taxon>Dothideomycetes</taxon>
        <taxon>Dothideomycetidae</taxon>
        <taxon>Myriangiales</taxon>
        <taxon>Elsinoaceae</taxon>
        <taxon>Sphaceloma</taxon>
    </lineage>
</organism>
<reference evidence="1 2" key="1">
    <citation type="submission" date="2017-06" db="EMBL/GenBank/DDBJ databases">
        <title>Draft genome sequence of a variant of Elsinoe murrayae.</title>
        <authorList>
            <person name="Cheng Q."/>
        </authorList>
    </citation>
    <scope>NUCLEOTIDE SEQUENCE [LARGE SCALE GENOMIC DNA]</scope>
    <source>
        <strain evidence="1 2">CQ-2017a</strain>
    </source>
</reference>
<dbReference type="AlphaFoldDB" id="A0A2K1QJZ2"/>
<dbReference type="OrthoDB" id="10556844at2759"/>
<name>A0A2K1QJZ2_9PEZI</name>
<accession>A0A2K1QJZ2</accession>